<organism evidence="2 3">
    <name type="scientific">Tamaricihabitans halophyticus</name>
    <dbReference type="NCBI Taxonomy" id="1262583"/>
    <lineage>
        <taxon>Bacteria</taxon>
        <taxon>Bacillati</taxon>
        <taxon>Actinomycetota</taxon>
        <taxon>Actinomycetes</taxon>
        <taxon>Pseudonocardiales</taxon>
        <taxon>Pseudonocardiaceae</taxon>
        <taxon>Tamaricihabitans</taxon>
    </lineage>
</organism>
<evidence type="ECO:0000313" key="2">
    <source>
        <dbReference type="EMBL" id="TCP55280.1"/>
    </source>
</evidence>
<dbReference type="RefSeq" id="WP_132876618.1">
    <property type="nucleotide sequence ID" value="NZ_SLXQ01000002.1"/>
</dbReference>
<comment type="caution">
    <text evidence="2">The sequence shown here is derived from an EMBL/GenBank/DDBJ whole genome shotgun (WGS) entry which is preliminary data.</text>
</comment>
<evidence type="ECO:0000313" key="3">
    <source>
        <dbReference type="Proteomes" id="UP000294911"/>
    </source>
</evidence>
<name>A0A4R2QYG0_9PSEU</name>
<proteinExistence type="inferred from homology"/>
<dbReference type="EMBL" id="SLXQ01000002">
    <property type="protein sequence ID" value="TCP55280.1"/>
    <property type="molecule type" value="Genomic_DNA"/>
</dbReference>
<protein>
    <submittedName>
        <fullName evidence="2">Putative alkaline shock family protein YloU</fullName>
    </submittedName>
</protein>
<accession>A0A4R2QYG0</accession>
<sequence>MSQQPVPPEDRGTLHIADAVVRKVAQRTADLVPGTARAQRKVAGVGIGTTGSTAKVTCQGNEAEVQLDIAVHYPTPIRPVVAEIRERVIDEVARITAYRVRGVKVTVSALLPETQARVE</sequence>
<dbReference type="AlphaFoldDB" id="A0A4R2QYG0"/>
<dbReference type="Pfam" id="PF03780">
    <property type="entry name" value="Asp23"/>
    <property type="match status" value="1"/>
</dbReference>
<dbReference type="InterPro" id="IPR005531">
    <property type="entry name" value="Asp23"/>
</dbReference>
<evidence type="ECO:0000256" key="1">
    <source>
        <dbReference type="ARBA" id="ARBA00005721"/>
    </source>
</evidence>
<comment type="similarity">
    <text evidence="1">Belongs to the asp23 family.</text>
</comment>
<reference evidence="2 3" key="1">
    <citation type="submission" date="2019-03" db="EMBL/GenBank/DDBJ databases">
        <title>Genomic Encyclopedia of Type Strains, Phase IV (KMG-IV): sequencing the most valuable type-strain genomes for metagenomic binning, comparative biology and taxonomic classification.</title>
        <authorList>
            <person name="Goeker M."/>
        </authorList>
    </citation>
    <scope>NUCLEOTIDE SEQUENCE [LARGE SCALE GENOMIC DNA]</scope>
    <source>
        <strain evidence="2 3">DSM 45765</strain>
    </source>
</reference>
<dbReference type="Proteomes" id="UP000294911">
    <property type="component" value="Unassembled WGS sequence"/>
</dbReference>
<dbReference type="OrthoDB" id="3699309at2"/>
<keyword evidence="3" id="KW-1185">Reference proteome</keyword>
<gene>
    <name evidence="2" type="ORF">EV191_102492</name>
</gene>